<dbReference type="Pfam" id="PF02320">
    <property type="entry name" value="UCR_hinge"/>
    <property type="match status" value="1"/>
</dbReference>
<dbReference type="InterPro" id="IPR036811">
    <property type="entry name" value="Ubol_cytC_Rdtase_hinge_dom_sf"/>
</dbReference>
<protein>
    <recommendedName>
        <fullName evidence="11">Ubiquinol-cytochrome C reductase hinge domain-containing protein</fullName>
    </recommendedName>
</protein>
<feature type="compositionally biased region" description="Basic and acidic residues" evidence="10">
    <location>
        <begin position="114"/>
        <end position="139"/>
    </location>
</feature>
<sequence>MFFADDIFIRLELSPPERRVKTAPVASNRVKFENDVSGGGSYETHYADEGRCLGPHWKRVRLLSQREDDSAERNGDETKEDKNDGGDGNGDEDSDEEESKTVEPPPPPPPPPVEEEKKEEAEDEPPPAKEDKKEVKDEGGNGDGGGEDEELSDPLERLKGECEANKKCVALKARLEECNDRVNSCEGETTETCEEEIMDFIHCIDHCVAKDLFKYVK</sequence>
<evidence type="ECO:0000259" key="11">
    <source>
        <dbReference type="Pfam" id="PF02320"/>
    </source>
</evidence>
<keyword evidence="4" id="KW-0679">Respiratory chain</keyword>
<evidence type="ECO:0000256" key="4">
    <source>
        <dbReference type="ARBA" id="ARBA00022660"/>
    </source>
</evidence>
<evidence type="ECO:0000256" key="2">
    <source>
        <dbReference type="ARBA" id="ARBA00006498"/>
    </source>
</evidence>
<dbReference type="PANTHER" id="PTHR15336">
    <property type="entry name" value="UBIQUINOL-CYTOCHROME C REDUCTASE COMPLEX 7.8 KDA PROTEIN"/>
    <property type="match status" value="1"/>
</dbReference>
<organism evidence="12">
    <name type="scientific">Notodromas monacha</name>
    <dbReference type="NCBI Taxonomy" id="399045"/>
    <lineage>
        <taxon>Eukaryota</taxon>
        <taxon>Metazoa</taxon>
        <taxon>Ecdysozoa</taxon>
        <taxon>Arthropoda</taxon>
        <taxon>Crustacea</taxon>
        <taxon>Oligostraca</taxon>
        <taxon>Ostracoda</taxon>
        <taxon>Podocopa</taxon>
        <taxon>Podocopida</taxon>
        <taxon>Cypridocopina</taxon>
        <taxon>Cypridoidea</taxon>
        <taxon>Cyprididae</taxon>
        <taxon>Notodromas</taxon>
    </lineage>
</organism>
<comment type="subcellular location">
    <subcellularLocation>
        <location evidence="1">Mitochondrion inner membrane</location>
        <topology evidence="1">Peripheral membrane protein</topology>
        <orientation evidence="1">Intermembrane side</orientation>
    </subcellularLocation>
</comment>
<dbReference type="GO" id="GO:0006122">
    <property type="term" value="P:mitochondrial electron transport, ubiquinol to cytochrome c"/>
    <property type="evidence" value="ECO:0007669"/>
    <property type="project" value="InterPro"/>
</dbReference>
<keyword evidence="6" id="KW-0249">Electron transport</keyword>
<evidence type="ECO:0000256" key="6">
    <source>
        <dbReference type="ARBA" id="ARBA00022982"/>
    </source>
</evidence>
<feature type="compositionally biased region" description="Acidic residues" evidence="10">
    <location>
        <begin position="89"/>
        <end position="98"/>
    </location>
</feature>
<feature type="domain" description="Ubiquinol-cytochrome C reductase hinge" evidence="11">
    <location>
        <begin position="153"/>
        <end position="217"/>
    </location>
</feature>
<keyword evidence="9" id="KW-1015">Disulfide bond</keyword>
<comment type="similarity">
    <text evidence="2">Belongs to the UQCRH/QCR6 family.</text>
</comment>
<dbReference type="Proteomes" id="UP000678499">
    <property type="component" value="Unassembled WGS sequence"/>
</dbReference>
<dbReference type="SUPFAM" id="SSF81531">
    <property type="entry name" value="Non-heme 11 kDa protein of cytochrome bc1 complex (Ubiquinol-cytochrome c reductase)"/>
    <property type="match status" value="1"/>
</dbReference>
<feature type="compositionally biased region" description="Basic and acidic residues" evidence="10">
    <location>
        <begin position="64"/>
        <end position="85"/>
    </location>
</feature>
<dbReference type="InterPro" id="IPR023184">
    <property type="entry name" value="Ubol_cytC_Rdtase_hinge_dom"/>
</dbReference>
<dbReference type="PANTHER" id="PTHR15336:SF0">
    <property type="entry name" value="CYTOCHROME B-C1 COMPLEX SUBUNIT 6, MITOCHONDRIAL"/>
    <property type="match status" value="1"/>
</dbReference>
<dbReference type="AlphaFoldDB" id="A0A7R9BQP4"/>
<feature type="region of interest" description="Disordered" evidence="10">
    <location>
        <begin position="34"/>
        <end position="156"/>
    </location>
</feature>
<gene>
    <name evidence="12" type="ORF">NMOB1V02_LOCUS6113</name>
</gene>
<dbReference type="GO" id="GO:0005743">
    <property type="term" value="C:mitochondrial inner membrane"/>
    <property type="evidence" value="ECO:0007669"/>
    <property type="project" value="UniProtKB-SubCell"/>
</dbReference>
<evidence type="ECO:0000256" key="10">
    <source>
        <dbReference type="SAM" id="MobiDB-lite"/>
    </source>
</evidence>
<dbReference type="EMBL" id="CAJPEX010001223">
    <property type="protein sequence ID" value="CAG0918559.1"/>
    <property type="molecule type" value="Genomic_DNA"/>
</dbReference>
<evidence type="ECO:0000313" key="12">
    <source>
        <dbReference type="EMBL" id="CAD7278407.1"/>
    </source>
</evidence>
<keyword evidence="3" id="KW-0813">Transport</keyword>
<evidence type="ECO:0000256" key="5">
    <source>
        <dbReference type="ARBA" id="ARBA00022792"/>
    </source>
</evidence>
<evidence type="ECO:0000256" key="7">
    <source>
        <dbReference type="ARBA" id="ARBA00023128"/>
    </source>
</evidence>
<keyword evidence="5" id="KW-0999">Mitochondrion inner membrane</keyword>
<dbReference type="InterPro" id="IPR003422">
    <property type="entry name" value="Cyt_b-c1_6"/>
</dbReference>
<evidence type="ECO:0000256" key="9">
    <source>
        <dbReference type="ARBA" id="ARBA00023157"/>
    </source>
</evidence>
<dbReference type="Gene3D" id="1.10.287.20">
    <property type="entry name" value="Ubiquinol-cytochrome C reductase hinge domain"/>
    <property type="match status" value="1"/>
</dbReference>
<accession>A0A7R9BQP4</accession>
<proteinExistence type="inferred from homology"/>
<dbReference type="FunFam" id="1.10.287.20:FF:000001">
    <property type="entry name" value="Cytochrome b-c1 complex subunit 6"/>
    <property type="match status" value="1"/>
</dbReference>
<name>A0A7R9BQP4_9CRUS</name>
<evidence type="ECO:0000256" key="8">
    <source>
        <dbReference type="ARBA" id="ARBA00023136"/>
    </source>
</evidence>
<reference evidence="12" key="1">
    <citation type="submission" date="2020-11" db="EMBL/GenBank/DDBJ databases">
        <authorList>
            <person name="Tran Van P."/>
        </authorList>
    </citation>
    <scope>NUCLEOTIDE SEQUENCE</scope>
</reference>
<feature type="compositionally biased region" description="Pro residues" evidence="10">
    <location>
        <begin position="103"/>
        <end position="112"/>
    </location>
</feature>
<keyword evidence="7" id="KW-0496">Mitochondrion</keyword>
<keyword evidence="13" id="KW-1185">Reference proteome</keyword>
<dbReference type="EMBL" id="OA883260">
    <property type="protein sequence ID" value="CAD7278407.1"/>
    <property type="molecule type" value="Genomic_DNA"/>
</dbReference>
<keyword evidence="8" id="KW-0472">Membrane</keyword>
<dbReference type="OrthoDB" id="405848at2759"/>
<evidence type="ECO:0000313" key="13">
    <source>
        <dbReference type="Proteomes" id="UP000678499"/>
    </source>
</evidence>
<evidence type="ECO:0000256" key="3">
    <source>
        <dbReference type="ARBA" id="ARBA00022448"/>
    </source>
</evidence>
<evidence type="ECO:0000256" key="1">
    <source>
        <dbReference type="ARBA" id="ARBA00004137"/>
    </source>
</evidence>